<feature type="repeat" description="WD" evidence="1">
    <location>
        <begin position="40"/>
        <end position="72"/>
    </location>
</feature>
<dbReference type="Pfam" id="PF00400">
    <property type="entry name" value="WD40"/>
    <property type="match status" value="1"/>
</dbReference>
<dbReference type="GO" id="GO:0003714">
    <property type="term" value="F:transcription corepressor activity"/>
    <property type="evidence" value="ECO:0007669"/>
    <property type="project" value="InterPro"/>
</dbReference>
<dbReference type="PANTHER" id="PTHR44376">
    <property type="entry name" value="TRANSCRIPTIONAL REGULATOR OF FILAMENTOUS GROWTH FLO8"/>
    <property type="match status" value="1"/>
</dbReference>
<dbReference type="Gene3D" id="2.130.10.10">
    <property type="entry name" value="YVTN repeat-like/Quinoprotein amine dehydrogenase"/>
    <property type="match status" value="1"/>
</dbReference>
<evidence type="ECO:0000256" key="1">
    <source>
        <dbReference type="PROSITE-ProRule" id="PRU00221"/>
    </source>
</evidence>
<evidence type="ECO:0000313" key="3">
    <source>
        <dbReference type="Proteomes" id="UP000489600"/>
    </source>
</evidence>
<dbReference type="InterPro" id="IPR036322">
    <property type="entry name" value="WD40_repeat_dom_sf"/>
</dbReference>
<dbReference type="InterPro" id="IPR015943">
    <property type="entry name" value="WD40/YVTN_repeat-like_dom_sf"/>
</dbReference>
<dbReference type="InterPro" id="IPR044716">
    <property type="entry name" value="LEUNIG-like"/>
</dbReference>
<sequence>MVNTGSTPVVVHPHYHYLLVIGDDKSLELWNTFMNKRMNVPAHESAISALAMSSSTKIIASASHEKSLKFWT</sequence>
<dbReference type="PANTHER" id="PTHR44376:SF9">
    <property type="entry name" value="TRANSCRIPTIONAL COREPRESSOR LEUNIG_HOMOLOG"/>
    <property type="match status" value="1"/>
</dbReference>
<keyword evidence="1" id="KW-0853">WD repeat</keyword>
<proteinExistence type="predicted"/>
<dbReference type="PROSITE" id="PS50294">
    <property type="entry name" value="WD_REPEATS_REGION"/>
    <property type="match status" value="1"/>
</dbReference>
<gene>
    <name evidence="2" type="ORF">ANE_LOCUS444</name>
</gene>
<dbReference type="AlphaFoldDB" id="A0A565ALV7"/>
<keyword evidence="3" id="KW-1185">Reference proteome</keyword>
<dbReference type="PROSITE" id="PS50082">
    <property type="entry name" value="WD_REPEATS_2"/>
    <property type="match status" value="1"/>
</dbReference>
<protein>
    <submittedName>
        <fullName evidence="2">Uncharacterized protein</fullName>
    </submittedName>
</protein>
<dbReference type="OrthoDB" id="5600002at2759"/>
<comment type="caution">
    <text evidence="2">The sequence shown here is derived from an EMBL/GenBank/DDBJ whole genome shotgun (WGS) entry which is preliminary data.</text>
</comment>
<dbReference type="EMBL" id="CABITT030000001">
    <property type="protein sequence ID" value="VVA89999.1"/>
    <property type="molecule type" value="Genomic_DNA"/>
</dbReference>
<name>A0A565ALV7_9BRAS</name>
<dbReference type="Proteomes" id="UP000489600">
    <property type="component" value="Unassembled WGS sequence"/>
</dbReference>
<organism evidence="2 3">
    <name type="scientific">Arabis nemorensis</name>
    <dbReference type="NCBI Taxonomy" id="586526"/>
    <lineage>
        <taxon>Eukaryota</taxon>
        <taxon>Viridiplantae</taxon>
        <taxon>Streptophyta</taxon>
        <taxon>Embryophyta</taxon>
        <taxon>Tracheophyta</taxon>
        <taxon>Spermatophyta</taxon>
        <taxon>Magnoliopsida</taxon>
        <taxon>eudicotyledons</taxon>
        <taxon>Gunneridae</taxon>
        <taxon>Pentapetalae</taxon>
        <taxon>rosids</taxon>
        <taxon>malvids</taxon>
        <taxon>Brassicales</taxon>
        <taxon>Brassicaceae</taxon>
        <taxon>Arabideae</taxon>
        <taxon>Arabis</taxon>
    </lineage>
</organism>
<accession>A0A565ALV7</accession>
<dbReference type="InterPro" id="IPR001680">
    <property type="entry name" value="WD40_rpt"/>
</dbReference>
<dbReference type="SUPFAM" id="SSF50978">
    <property type="entry name" value="WD40 repeat-like"/>
    <property type="match status" value="1"/>
</dbReference>
<evidence type="ECO:0000313" key="2">
    <source>
        <dbReference type="EMBL" id="VVA89999.1"/>
    </source>
</evidence>
<reference evidence="2" key="1">
    <citation type="submission" date="2019-07" db="EMBL/GenBank/DDBJ databases">
        <authorList>
            <person name="Dittberner H."/>
        </authorList>
    </citation>
    <scope>NUCLEOTIDE SEQUENCE [LARGE SCALE GENOMIC DNA]</scope>
</reference>